<name>A0A1R7T647_9BACT</name>
<dbReference type="Pfam" id="PF07581">
    <property type="entry name" value="Glug"/>
    <property type="match status" value="1"/>
</dbReference>
<protein>
    <submittedName>
        <fullName evidence="2">Immunoglobulin A1 protease</fullName>
        <ecNumber evidence="2">3.4.24.13</ecNumber>
    </submittedName>
</protein>
<dbReference type="Gene3D" id="2.160.20.110">
    <property type="match status" value="1"/>
</dbReference>
<proteinExistence type="predicted"/>
<keyword evidence="2" id="KW-0645">Protease</keyword>
<dbReference type="KEGG" id="pbas:SMSP2_02686"/>
<feature type="domain" description="GLUG" evidence="1">
    <location>
        <begin position="164"/>
        <end position="189"/>
    </location>
</feature>
<evidence type="ECO:0000313" key="2">
    <source>
        <dbReference type="EMBL" id="AQQ72303.1"/>
    </source>
</evidence>
<dbReference type="Proteomes" id="UP000188181">
    <property type="component" value="Chromosome"/>
</dbReference>
<dbReference type="AlphaFoldDB" id="A0A1R7T647"/>
<sequence>MRLCCHSVITRDWQVLRTPYRINRNYPAYDEICNRWGRSFHIFYSALAAFDISPTSPAFQGVSFTGSFDGHGHAISNLNIDSPGDFVGLFGYINEDAGEIQNLSLKNVNVKGRERVGGIAGDSAANIYSCNVEGRVTGIDTLGFIAGMNYGIIISSQVRGDLIGGENVGGICGENHGLIQNCHSSGNVTATQGLCGGIAGDNTSDIIFSSSNSNLAGRHVGGICGWTGSGYYTYSRIRDCYANCTIAVTDEDGVAGGVAGYNFESITDCYSASTFVYGTDFTGYIGGFVGMDNSLNPDQTEKAVYDACFWDYSVAGEHPGVGYSQSGSLIEVDPDGVYPRNTTAMKTMSNFTSYGWDFVGETTNGYSDKWTIVENETYPRFVNECINPPAGDVNGDCVHDMLDFAANASGWLECGLITQDMCP</sequence>
<organism evidence="2 3">
    <name type="scientific">Limihaloglobus sulfuriphilus</name>
    <dbReference type="NCBI Taxonomy" id="1851148"/>
    <lineage>
        <taxon>Bacteria</taxon>
        <taxon>Pseudomonadati</taxon>
        <taxon>Planctomycetota</taxon>
        <taxon>Phycisphaerae</taxon>
        <taxon>Sedimentisphaerales</taxon>
        <taxon>Sedimentisphaeraceae</taxon>
        <taxon>Limihaloglobus</taxon>
    </lineage>
</organism>
<dbReference type="InterPro" id="IPR011493">
    <property type="entry name" value="GLUG"/>
</dbReference>
<dbReference type="GO" id="GO:0008233">
    <property type="term" value="F:peptidase activity"/>
    <property type="evidence" value="ECO:0007669"/>
    <property type="project" value="UniProtKB-KW"/>
</dbReference>
<evidence type="ECO:0000259" key="1">
    <source>
        <dbReference type="Pfam" id="PF07581"/>
    </source>
</evidence>
<dbReference type="EMBL" id="CP019646">
    <property type="protein sequence ID" value="AQQ72303.1"/>
    <property type="molecule type" value="Genomic_DNA"/>
</dbReference>
<accession>A0A1R7T647</accession>
<dbReference type="EC" id="3.4.24.13" evidence="2"/>
<evidence type="ECO:0000313" key="3">
    <source>
        <dbReference type="Proteomes" id="UP000188181"/>
    </source>
</evidence>
<gene>
    <name evidence="2" type="primary">iga_2</name>
    <name evidence="2" type="ORF">SMSP2_02686</name>
</gene>
<keyword evidence="2" id="KW-0378">Hydrolase</keyword>
<dbReference type="STRING" id="1851148.SMSP2_02686"/>
<keyword evidence="3" id="KW-1185">Reference proteome</keyword>
<reference evidence="3" key="1">
    <citation type="submission" date="2017-02" db="EMBL/GenBank/DDBJ databases">
        <title>Comparative genomics and description of representatives of a novel lineage of planctomycetes thriving in anoxic sediments.</title>
        <authorList>
            <person name="Spring S."/>
            <person name="Bunk B."/>
            <person name="Sproer C."/>
        </authorList>
    </citation>
    <scope>NUCLEOTIDE SEQUENCE [LARGE SCALE GENOMIC DNA]</scope>
    <source>
        <strain evidence="3">SM-Chi-D1</strain>
    </source>
</reference>
<dbReference type="GO" id="GO:0006508">
    <property type="term" value="P:proteolysis"/>
    <property type="evidence" value="ECO:0007669"/>
    <property type="project" value="UniProtKB-KW"/>
</dbReference>